<dbReference type="EMBL" id="FNFO01000001">
    <property type="protein sequence ID" value="SDJ78639.1"/>
    <property type="molecule type" value="Genomic_DNA"/>
</dbReference>
<dbReference type="Pfam" id="PF00583">
    <property type="entry name" value="Acetyltransf_1"/>
    <property type="match status" value="1"/>
</dbReference>
<dbReference type="InterPro" id="IPR036526">
    <property type="entry name" value="C-N_Hydrolase_sf"/>
</dbReference>
<organism evidence="4 5">
    <name type="scientific">Catalinimonas alkaloidigena</name>
    <dbReference type="NCBI Taxonomy" id="1075417"/>
    <lineage>
        <taxon>Bacteria</taxon>
        <taxon>Pseudomonadati</taxon>
        <taxon>Bacteroidota</taxon>
        <taxon>Cytophagia</taxon>
        <taxon>Cytophagales</taxon>
        <taxon>Catalimonadaceae</taxon>
        <taxon>Catalinimonas</taxon>
    </lineage>
</organism>
<reference evidence="4 5" key="1">
    <citation type="submission" date="2016-10" db="EMBL/GenBank/DDBJ databases">
        <authorList>
            <person name="de Groot N.N."/>
        </authorList>
    </citation>
    <scope>NUCLEOTIDE SEQUENCE [LARGE SCALE GENOMIC DNA]</scope>
    <source>
        <strain evidence="4 5">DSM 25186</strain>
    </source>
</reference>
<dbReference type="SUPFAM" id="SSF56317">
    <property type="entry name" value="Carbon-nitrogen hydrolase"/>
    <property type="match status" value="1"/>
</dbReference>
<dbReference type="SUPFAM" id="SSF55729">
    <property type="entry name" value="Acyl-CoA N-acyltransferases (Nat)"/>
    <property type="match status" value="1"/>
</dbReference>
<protein>
    <submittedName>
        <fullName evidence="4">Predicted amidohydrolase</fullName>
    </submittedName>
</protein>
<feature type="domain" description="N-acetyltransferase" evidence="3">
    <location>
        <begin position="14"/>
        <end position="171"/>
    </location>
</feature>
<dbReference type="Gene3D" id="3.60.110.10">
    <property type="entry name" value="Carbon-nitrogen hydrolase"/>
    <property type="match status" value="1"/>
</dbReference>
<dbReference type="PROSITE" id="PS51186">
    <property type="entry name" value="GNAT"/>
    <property type="match status" value="1"/>
</dbReference>
<name>A0A1G8WJV9_9BACT</name>
<accession>A0A1G8WJV9</accession>
<dbReference type="STRING" id="1075417.SAMN05421823_101110"/>
<dbReference type="PANTHER" id="PTHR23088">
    <property type="entry name" value="NITRILASE-RELATED"/>
    <property type="match status" value="1"/>
</dbReference>
<dbReference type="Proteomes" id="UP000198510">
    <property type="component" value="Unassembled WGS sequence"/>
</dbReference>
<dbReference type="PANTHER" id="PTHR23088:SF50">
    <property type="entry name" value="HYDROLASE YHCX"/>
    <property type="match status" value="1"/>
</dbReference>
<comment type="similarity">
    <text evidence="1">Belongs to the carbon-nitrogen hydrolase superfamily. NIT1/NIT2 family.</text>
</comment>
<evidence type="ECO:0000259" key="3">
    <source>
        <dbReference type="PROSITE" id="PS51186"/>
    </source>
</evidence>
<keyword evidence="4" id="KW-0378">Hydrolase</keyword>
<keyword evidence="5" id="KW-1185">Reference proteome</keyword>
<dbReference type="InterPro" id="IPR000182">
    <property type="entry name" value="GNAT_dom"/>
</dbReference>
<dbReference type="InterPro" id="IPR001110">
    <property type="entry name" value="UPF0012_CS"/>
</dbReference>
<sequence>MNSNGVEVPTAHKLRLRNLKLSDYQDIKEIMDAVYSNLGGSWTKKEFSAQLKRFPDGQICIEDNGKVAAAALSVIVDYSKFGDKHTYEEITGKGLLTTHDPEGDTLYGVDLFVHPDYQDMRLGRRLYDARKELCVNLNLEAIIVGGRLPGYKNYANTMKPSEYVEKVKNREIYDPVLTFQLSNEFNPRKIARNYMPADKDSRGFAVLLEWFNLQYEEEEEKLIGNKKTTARVGVVQWQMRPVANLDDLMRQVEYFVDTVGGYNADFVVFPEFFNAPLMALFDAASASEAVRILADYTEEIRERMVQLALAYNVNIISGSMPQYIDQKLHNVSYLCRRDGTHEMQYKLHITPDELGSWGLRGGEKLHVFETDVCKIGVLICYDVEFPELARILADQDMEILFVPYWTDTKNAYLRVRRCAQARAIENECYVVITGSIGNLPNVENMDIQYSQSAVFTPSDLAFPHDAIIAEATPNTEMVLFADLDLTLLKELSSTGSVRNRLDRRLDLYSVSWKKPAIVK</sequence>
<dbReference type="RefSeq" id="WP_089677863.1">
    <property type="nucleotide sequence ID" value="NZ_FNFO01000001.1"/>
</dbReference>
<dbReference type="Gene3D" id="3.40.630.30">
    <property type="match status" value="1"/>
</dbReference>
<proteinExistence type="inferred from homology"/>
<evidence type="ECO:0000259" key="2">
    <source>
        <dbReference type="PROSITE" id="PS50263"/>
    </source>
</evidence>
<dbReference type="PROSITE" id="PS50263">
    <property type="entry name" value="CN_HYDROLASE"/>
    <property type="match status" value="1"/>
</dbReference>
<dbReference type="OrthoDB" id="9811121at2"/>
<dbReference type="GO" id="GO:0016787">
    <property type="term" value="F:hydrolase activity"/>
    <property type="evidence" value="ECO:0007669"/>
    <property type="project" value="UniProtKB-KW"/>
</dbReference>
<dbReference type="CDD" id="cd07574">
    <property type="entry name" value="nitrilase_Rim1_like"/>
    <property type="match status" value="1"/>
</dbReference>
<dbReference type="PROSITE" id="PS01227">
    <property type="entry name" value="UPF0012"/>
    <property type="match status" value="1"/>
</dbReference>
<dbReference type="AlphaFoldDB" id="A0A1G8WJV9"/>
<dbReference type="GO" id="GO:0016747">
    <property type="term" value="F:acyltransferase activity, transferring groups other than amino-acyl groups"/>
    <property type="evidence" value="ECO:0007669"/>
    <property type="project" value="InterPro"/>
</dbReference>
<feature type="domain" description="CN hydrolase" evidence="2">
    <location>
        <begin position="230"/>
        <end position="485"/>
    </location>
</feature>
<evidence type="ECO:0000313" key="4">
    <source>
        <dbReference type="EMBL" id="SDJ78639.1"/>
    </source>
</evidence>
<dbReference type="CDD" id="cd04301">
    <property type="entry name" value="NAT_SF"/>
    <property type="match status" value="1"/>
</dbReference>
<evidence type="ECO:0000313" key="5">
    <source>
        <dbReference type="Proteomes" id="UP000198510"/>
    </source>
</evidence>
<gene>
    <name evidence="4" type="ORF">SAMN05421823_101110</name>
</gene>
<dbReference type="InterPro" id="IPR003010">
    <property type="entry name" value="C-N_Hydrolase"/>
</dbReference>
<evidence type="ECO:0000256" key="1">
    <source>
        <dbReference type="ARBA" id="ARBA00010613"/>
    </source>
</evidence>
<dbReference type="Pfam" id="PF00795">
    <property type="entry name" value="CN_hydrolase"/>
    <property type="match status" value="1"/>
</dbReference>
<dbReference type="InterPro" id="IPR016181">
    <property type="entry name" value="Acyl_CoA_acyltransferase"/>
</dbReference>